<dbReference type="AlphaFoldDB" id="A0A7R8WUT5"/>
<accession>A0A7R8WUT5</accession>
<proteinExistence type="predicted"/>
<sequence length="294" mass="33269">MEIVRRCPGAIDIPNAADVKNEIIHDGELHDVHDGKLNDVHDDKLHDVHDGKLYDVHDSKLNDLHDGELHDFHVLDDLAAYYELESVMSSIDFALDASFESTDLEDVQMPPCPPGEDLEDLYDLYMSEGEMKDTSEETEEEDVEEKSKTVSASSPKEYFRLADWDQLEKGLTKEELDTSSLKGIADSPLGSERTVSRMLEQFDDICDEEPSNPTTSESLEFAHSTATTTLEILDQSSDRTCISPESPRQSRSFSDLPPKTEFRSRILFFEDRLKPVRKTKSLIPVLRKSRNSSS</sequence>
<name>A0A7R8WUT5_9CRUS</name>
<protein>
    <submittedName>
        <fullName evidence="1">Uncharacterized protein</fullName>
    </submittedName>
</protein>
<reference evidence="1" key="1">
    <citation type="submission" date="2020-11" db="EMBL/GenBank/DDBJ databases">
        <authorList>
            <person name="Tran Van P."/>
        </authorList>
    </citation>
    <scope>NUCLEOTIDE SEQUENCE</scope>
</reference>
<evidence type="ECO:0000313" key="1">
    <source>
        <dbReference type="EMBL" id="CAD7235586.1"/>
    </source>
</evidence>
<organism evidence="1">
    <name type="scientific">Cyprideis torosa</name>
    <dbReference type="NCBI Taxonomy" id="163714"/>
    <lineage>
        <taxon>Eukaryota</taxon>
        <taxon>Metazoa</taxon>
        <taxon>Ecdysozoa</taxon>
        <taxon>Arthropoda</taxon>
        <taxon>Crustacea</taxon>
        <taxon>Oligostraca</taxon>
        <taxon>Ostracoda</taxon>
        <taxon>Podocopa</taxon>
        <taxon>Podocopida</taxon>
        <taxon>Cytherocopina</taxon>
        <taxon>Cytheroidea</taxon>
        <taxon>Cytherideidae</taxon>
        <taxon>Cyprideis</taxon>
    </lineage>
</organism>
<gene>
    <name evidence="1" type="ORF">CTOB1V02_LOCUS13401</name>
</gene>
<dbReference type="EMBL" id="OB673609">
    <property type="protein sequence ID" value="CAD7235586.1"/>
    <property type="molecule type" value="Genomic_DNA"/>
</dbReference>